<feature type="compositionally biased region" description="Low complexity" evidence="1">
    <location>
        <begin position="192"/>
        <end position="205"/>
    </location>
</feature>
<organism evidence="4 5">
    <name type="scientific">Aphanomyces stellatus</name>
    <dbReference type="NCBI Taxonomy" id="120398"/>
    <lineage>
        <taxon>Eukaryota</taxon>
        <taxon>Sar</taxon>
        <taxon>Stramenopiles</taxon>
        <taxon>Oomycota</taxon>
        <taxon>Saprolegniomycetes</taxon>
        <taxon>Saprolegniales</taxon>
        <taxon>Verrucalvaceae</taxon>
        <taxon>Aphanomyces</taxon>
    </lineage>
</organism>
<keyword evidence="2" id="KW-0472">Membrane</keyword>
<dbReference type="EMBL" id="VJMH01000407">
    <property type="protein sequence ID" value="KAF0716409.1"/>
    <property type="molecule type" value="Genomic_DNA"/>
</dbReference>
<feature type="region of interest" description="Disordered" evidence="1">
    <location>
        <begin position="140"/>
        <end position="206"/>
    </location>
</feature>
<evidence type="ECO:0000313" key="5">
    <source>
        <dbReference type="Proteomes" id="UP000332933"/>
    </source>
</evidence>
<dbReference type="PRINTS" id="PR01217">
    <property type="entry name" value="PRICHEXTENSN"/>
</dbReference>
<evidence type="ECO:0000256" key="2">
    <source>
        <dbReference type="SAM" id="Phobius"/>
    </source>
</evidence>
<dbReference type="EMBL" id="CAADRA010000407">
    <property type="protein sequence ID" value="VFT80054.1"/>
    <property type="molecule type" value="Genomic_DNA"/>
</dbReference>
<sequence>MPSTHTNDPQSTTTVDHFRSTDIIIMEESDAKDTNAYIDRFQSRHRMRVVGIATAVLLVVGVAVAVVVATESGDAPAVSQGSALRAKPTTTVPTTTTVAPLDTWTPVADINSTLVNPEPTTGTPTTTTVAPTTIVPVTATTAAPTTTSAPPATTTTTTASPAPTTTARTTNPPTNAPTTPPTTVAPKPPASTTPMPLTPTTTPSSGGVAQTISWNWFMSNTLDCDGSLSMDTLNRGLYVGSENVPADCGKTATFSYKDKTVTATIVWRTTGGKSYHELSPQAFANLLGANVNMATIPNAAAMQAAINDPGHVTAMCTAGAC</sequence>
<protein>
    <submittedName>
        <fullName evidence="4">Aste57867_2868 protein</fullName>
    </submittedName>
</protein>
<keyword evidence="5" id="KW-1185">Reference proteome</keyword>
<gene>
    <name evidence="4" type="primary">Aste57867_2868</name>
    <name evidence="3" type="ORF">As57867_002860</name>
    <name evidence="4" type="ORF">ASTE57867_2868</name>
</gene>
<evidence type="ECO:0000313" key="3">
    <source>
        <dbReference type="EMBL" id="KAF0716409.1"/>
    </source>
</evidence>
<dbReference type="AlphaFoldDB" id="A0A485KC93"/>
<reference evidence="4 5" key="1">
    <citation type="submission" date="2019-03" db="EMBL/GenBank/DDBJ databases">
        <authorList>
            <person name="Gaulin E."/>
            <person name="Dumas B."/>
        </authorList>
    </citation>
    <scope>NUCLEOTIDE SEQUENCE [LARGE SCALE GENOMIC DNA]</scope>
    <source>
        <strain evidence="4">CBS 568.67</strain>
    </source>
</reference>
<dbReference type="Proteomes" id="UP000332933">
    <property type="component" value="Unassembled WGS sequence"/>
</dbReference>
<dbReference type="OrthoDB" id="2157603at2759"/>
<keyword evidence="2" id="KW-1133">Transmembrane helix</keyword>
<name>A0A485KC93_9STRA</name>
<evidence type="ECO:0000256" key="1">
    <source>
        <dbReference type="SAM" id="MobiDB-lite"/>
    </source>
</evidence>
<evidence type="ECO:0000313" key="4">
    <source>
        <dbReference type="EMBL" id="VFT80054.1"/>
    </source>
</evidence>
<reference evidence="3" key="2">
    <citation type="submission" date="2019-06" db="EMBL/GenBank/DDBJ databases">
        <title>Genomics analysis of Aphanomyces spp. identifies a new class of oomycete effector associated with host adaptation.</title>
        <authorList>
            <person name="Gaulin E."/>
        </authorList>
    </citation>
    <scope>NUCLEOTIDE SEQUENCE</scope>
    <source>
        <strain evidence="3">CBS 578.67</strain>
    </source>
</reference>
<keyword evidence="2" id="KW-0812">Transmembrane</keyword>
<feature type="transmembrane region" description="Helical" evidence="2">
    <location>
        <begin position="49"/>
        <end position="69"/>
    </location>
</feature>
<accession>A0A485KC93</accession>
<proteinExistence type="predicted"/>
<feature type="compositionally biased region" description="Low complexity" evidence="1">
    <location>
        <begin position="140"/>
        <end position="173"/>
    </location>
</feature>